<dbReference type="PANTHER" id="PTHR24148:SF73">
    <property type="entry name" value="HET DOMAIN PROTEIN (AFU_ORTHOLOGUE AFUA_8G01020)"/>
    <property type="match status" value="1"/>
</dbReference>
<organism evidence="3 4">
    <name type="scientific">Baudoinia panamericana (strain UAMH 10762)</name>
    <name type="common">Angels' share fungus</name>
    <name type="synonym">Baudoinia compniacensis (strain UAMH 10762)</name>
    <dbReference type="NCBI Taxonomy" id="717646"/>
    <lineage>
        <taxon>Eukaryota</taxon>
        <taxon>Fungi</taxon>
        <taxon>Dikarya</taxon>
        <taxon>Ascomycota</taxon>
        <taxon>Pezizomycotina</taxon>
        <taxon>Dothideomycetes</taxon>
        <taxon>Dothideomycetidae</taxon>
        <taxon>Mycosphaerellales</taxon>
        <taxon>Teratosphaeriaceae</taxon>
        <taxon>Baudoinia</taxon>
    </lineage>
</organism>
<sequence length="215" mass="23658">MEDWSDCPSFAEGKDEPGTPASADGQDNDTENNCLPFANGLDELRQSPVHNRLPLQPGNIRLLTIQPGKADTKIRCTLAVYPLDAHLKYSALSYAWGSRLANRGIILNGLTFAIPKNLWRFLRCRRAANTKRSELLWIDAVCINQADSAERTQQVGMMAQIYGSASGVLAWLGPSHHNSDVAMRAIGKGLQYSLTNTRFCDLAHSPTGSRHPQLV</sequence>
<dbReference type="OrthoDB" id="2157530at2759"/>
<protein>
    <recommendedName>
        <fullName evidence="2">Heterokaryon incompatibility domain-containing protein</fullName>
    </recommendedName>
</protein>
<dbReference type="AlphaFoldDB" id="M2NMF5"/>
<dbReference type="InterPro" id="IPR052895">
    <property type="entry name" value="HetReg/Transcr_Mod"/>
</dbReference>
<reference evidence="3 4" key="1">
    <citation type="journal article" date="2012" name="PLoS Pathog.">
        <title>Diverse lifestyles and strategies of plant pathogenesis encoded in the genomes of eighteen Dothideomycetes fungi.</title>
        <authorList>
            <person name="Ohm R.A."/>
            <person name="Feau N."/>
            <person name="Henrissat B."/>
            <person name="Schoch C.L."/>
            <person name="Horwitz B.A."/>
            <person name="Barry K.W."/>
            <person name="Condon B.J."/>
            <person name="Copeland A.C."/>
            <person name="Dhillon B."/>
            <person name="Glaser F."/>
            <person name="Hesse C.N."/>
            <person name="Kosti I."/>
            <person name="LaButti K."/>
            <person name="Lindquist E.A."/>
            <person name="Lucas S."/>
            <person name="Salamov A.A."/>
            <person name="Bradshaw R.E."/>
            <person name="Ciuffetti L."/>
            <person name="Hamelin R.C."/>
            <person name="Kema G.H.J."/>
            <person name="Lawrence C."/>
            <person name="Scott J.A."/>
            <person name="Spatafora J.W."/>
            <person name="Turgeon B.G."/>
            <person name="de Wit P.J.G.M."/>
            <person name="Zhong S."/>
            <person name="Goodwin S.B."/>
            <person name="Grigoriev I.V."/>
        </authorList>
    </citation>
    <scope>NUCLEOTIDE SEQUENCE [LARGE SCALE GENOMIC DNA]</scope>
    <source>
        <strain evidence="3 4">UAMH 10762</strain>
    </source>
</reference>
<proteinExistence type="predicted"/>
<evidence type="ECO:0000256" key="1">
    <source>
        <dbReference type="SAM" id="MobiDB-lite"/>
    </source>
</evidence>
<dbReference type="OMA" id="NDTENNC"/>
<dbReference type="HOGENOM" id="CLU_1283037_0_0_1"/>
<evidence type="ECO:0000313" key="3">
    <source>
        <dbReference type="EMBL" id="EMD00700.1"/>
    </source>
</evidence>
<name>M2NMF5_BAUPA</name>
<dbReference type="STRING" id="717646.M2NMF5"/>
<dbReference type="EMBL" id="KB445550">
    <property type="protein sequence ID" value="EMD00700.1"/>
    <property type="molecule type" value="Genomic_DNA"/>
</dbReference>
<accession>M2NMF5</accession>
<dbReference type="KEGG" id="bcom:BAUCODRAFT_180392"/>
<evidence type="ECO:0000313" key="4">
    <source>
        <dbReference type="Proteomes" id="UP000011761"/>
    </source>
</evidence>
<dbReference type="Pfam" id="PF06985">
    <property type="entry name" value="HET"/>
    <property type="match status" value="1"/>
</dbReference>
<dbReference type="eggNOG" id="ENOG502RV4V">
    <property type="taxonomic scope" value="Eukaryota"/>
</dbReference>
<dbReference type="RefSeq" id="XP_007671884.1">
    <property type="nucleotide sequence ID" value="XM_007673694.1"/>
</dbReference>
<dbReference type="InterPro" id="IPR010730">
    <property type="entry name" value="HET"/>
</dbReference>
<feature type="region of interest" description="Disordered" evidence="1">
    <location>
        <begin position="1"/>
        <end position="32"/>
    </location>
</feature>
<gene>
    <name evidence="3" type="ORF">BAUCODRAFT_180392</name>
</gene>
<feature type="domain" description="Heterokaryon incompatibility" evidence="2">
    <location>
        <begin position="89"/>
        <end position="194"/>
    </location>
</feature>
<dbReference type="GeneID" id="19109492"/>
<dbReference type="PANTHER" id="PTHR24148">
    <property type="entry name" value="ANKYRIN REPEAT DOMAIN-CONTAINING PROTEIN 39 HOMOLOG-RELATED"/>
    <property type="match status" value="1"/>
</dbReference>
<evidence type="ECO:0000259" key="2">
    <source>
        <dbReference type="Pfam" id="PF06985"/>
    </source>
</evidence>
<dbReference type="Proteomes" id="UP000011761">
    <property type="component" value="Unassembled WGS sequence"/>
</dbReference>
<keyword evidence="4" id="KW-1185">Reference proteome</keyword>